<keyword evidence="1" id="KW-1133">Transmembrane helix</keyword>
<feature type="transmembrane region" description="Helical" evidence="1">
    <location>
        <begin position="39"/>
        <end position="60"/>
    </location>
</feature>
<organism evidence="2 3">
    <name type="scientific">Extibacter muris</name>
    <dbReference type="NCBI Taxonomy" id="1796622"/>
    <lineage>
        <taxon>Bacteria</taxon>
        <taxon>Bacillati</taxon>
        <taxon>Bacillota</taxon>
        <taxon>Clostridia</taxon>
        <taxon>Lachnospirales</taxon>
        <taxon>Lachnospiraceae</taxon>
        <taxon>Extibacter</taxon>
    </lineage>
</organism>
<feature type="transmembrane region" description="Helical" evidence="1">
    <location>
        <begin position="239"/>
        <end position="258"/>
    </location>
</feature>
<feature type="transmembrane region" description="Helical" evidence="1">
    <location>
        <begin position="6"/>
        <end position="27"/>
    </location>
</feature>
<name>A0A4R4FER6_9FIRM</name>
<dbReference type="RefSeq" id="WP_132277264.1">
    <property type="nucleotide sequence ID" value="NZ_JAOBST010000007.1"/>
</dbReference>
<accession>A0A4R4FER6</accession>
<feature type="transmembrane region" description="Helical" evidence="1">
    <location>
        <begin position="209"/>
        <end position="227"/>
    </location>
</feature>
<dbReference type="PANTHER" id="PTHR43483">
    <property type="entry name" value="MEMBRANE TRANSPORTER PROTEIN HI_0806-RELATED"/>
    <property type="match status" value="1"/>
</dbReference>
<reference evidence="2 3" key="1">
    <citation type="journal article" date="2016" name="Nat. Microbiol.">
        <title>The Mouse Intestinal Bacterial Collection (miBC) provides host-specific insight into cultured diversity and functional potential of the gut microbiota.</title>
        <authorList>
            <person name="Lagkouvardos I."/>
            <person name="Pukall R."/>
            <person name="Abt B."/>
            <person name="Foesel B.U."/>
            <person name="Meier-Kolthoff J.P."/>
            <person name="Kumar N."/>
            <person name="Bresciani A."/>
            <person name="Martinez I."/>
            <person name="Just S."/>
            <person name="Ziegler C."/>
            <person name="Brugiroux S."/>
            <person name="Garzetti D."/>
            <person name="Wenning M."/>
            <person name="Bui T.P."/>
            <person name="Wang J."/>
            <person name="Hugenholtz F."/>
            <person name="Plugge C.M."/>
            <person name="Peterson D.A."/>
            <person name="Hornef M.W."/>
            <person name="Baines J.F."/>
            <person name="Smidt H."/>
            <person name="Walter J."/>
            <person name="Kristiansen K."/>
            <person name="Nielsen H.B."/>
            <person name="Haller D."/>
            <person name="Overmann J."/>
            <person name="Stecher B."/>
            <person name="Clavel T."/>
        </authorList>
    </citation>
    <scope>NUCLEOTIDE SEQUENCE [LARGE SCALE GENOMIC DNA]</scope>
    <source>
        <strain evidence="2 3">DSM 28560</strain>
    </source>
</reference>
<comment type="caution">
    <text evidence="2">The sequence shown here is derived from an EMBL/GenBank/DDBJ whole genome shotgun (WGS) entry which is preliminary data.</text>
</comment>
<dbReference type="PANTHER" id="PTHR43483:SF3">
    <property type="entry name" value="MEMBRANE TRANSPORTER PROTEIN HI_0806-RELATED"/>
    <property type="match status" value="1"/>
</dbReference>
<keyword evidence="3" id="KW-1185">Reference proteome</keyword>
<keyword evidence="1" id="KW-0812">Transmembrane</keyword>
<feature type="transmembrane region" description="Helical" evidence="1">
    <location>
        <begin position="105"/>
        <end position="125"/>
    </location>
</feature>
<protein>
    <submittedName>
        <fullName evidence="2">Permease</fullName>
    </submittedName>
</protein>
<dbReference type="EMBL" id="SMMX01000006">
    <property type="protein sequence ID" value="TDA21888.1"/>
    <property type="molecule type" value="Genomic_DNA"/>
</dbReference>
<gene>
    <name evidence="2" type="ORF">E1963_08990</name>
</gene>
<evidence type="ECO:0000256" key="1">
    <source>
        <dbReference type="SAM" id="Phobius"/>
    </source>
</evidence>
<feature type="transmembrane region" description="Helical" evidence="1">
    <location>
        <begin position="264"/>
        <end position="283"/>
    </location>
</feature>
<feature type="transmembrane region" description="Helical" evidence="1">
    <location>
        <begin position="181"/>
        <end position="203"/>
    </location>
</feature>
<keyword evidence="1" id="KW-0472">Membrane</keyword>
<evidence type="ECO:0000313" key="3">
    <source>
        <dbReference type="Proteomes" id="UP000295710"/>
    </source>
</evidence>
<dbReference type="AlphaFoldDB" id="A0A4R4FER6"/>
<evidence type="ECO:0000313" key="2">
    <source>
        <dbReference type="EMBL" id="TDA21888.1"/>
    </source>
</evidence>
<dbReference type="Proteomes" id="UP000295710">
    <property type="component" value="Unassembled WGS sequence"/>
</dbReference>
<sequence length="289" mass="30760">MDVILILRIVLGLFVLVSAIFFIKDLAAHKEELKGGKPVALAIIGFITNWLDTWGIGSYATTQAGFKFTKSSEDITMPGTLNVGDTFPVTLEALLFFSFVNIDPLTLVLMLAAAVIGALVGAGIVCKWNLKMVRIALGIGLLILAIVLASKNAGIGPFGLVGEATGLTGIKLVIGVVINFFLGALMMIGVGLYAPCIALVSALGMNVGTAFPIMMGSCAFLMNAACFKFIKEDKYDRRAALYLAIFGCIGVLGAYLLTKYAFSMYVLTYLVCVVMVFTAIMFFKDAAKA</sequence>
<proteinExistence type="predicted"/>